<sequence>MMAFYEEPYDMCPRPQPLHRIAATPDPQLTLTPEKTQCGIGLISHAADRRAKEYTVNERKVVFDLGRNDNQSQSVNVKQFITNSNEFQPQLKCHSLKKSRRPVEGATRIAGRKNAICASASMTHGSKVKTKVVKGALETRSSSSLAMAPPGYYQTAAGTEEHALGRPEFHSTLRLIQELQQVREEEFDADEAVRRKLEESYETQQHLCEMVAKSVNVHGQLFEGLTTLDVSRDRLLAEEAQARLARVKPSKSFKPSTEREPEPDLMSFFSESLWKEYGSFHVDIPKNRPVSSRTAPLSSLSHVIEHRSNWEKCIRKS</sequence>
<dbReference type="Pfam" id="PF15503">
    <property type="entry name" value="PPP1R35_C"/>
    <property type="match status" value="1"/>
</dbReference>
<evidence type="ECO:0000313" key="7">
    <source>
        <dbReference type="RefSeq" id="XP_014675015.1"/>
    </source>
</evidence>
<accession>A0ABM1ES44</accession>
<dbReference type="GeneID" id="106815104"/>
<evidence type="ECO:0000313" key="6">
    <source>
        <dbReference type="Proteomes" id="UP000695022"/>
    </source>
</evidence>
<dbReference type="InterPro" id="IPR033590">
    <property type="entry name" value="PPP1R35"/>
</dbReference>
<organism evidence="6 7">
    <name type="scientific">Priapulus caudatus</name>
    <name type="common">Priapulid worm</name>
    <dbReference type="NCBI Taxonomy" id="37621"/>
    <lineage>
        <taxon>Eukaryota</taxon>
        <taxon>Metazoa</taxon>
        <taxon>Ecdysozoa</taxon>
        <taxon>Scalidophora</taxon>
        <taxon>Priapulida</taxon>
        <taxon>Priapulimorpha</taxon>
        <taxon>Priapulimorphida</taxon>
        <taxon>Priapulidae</taxon>
        <taxon>Priapulus</taxon>
    </lineage>
</organism>
<gene>
    <name evidence="7" type="primary">LOC106815104</name>
</gene>
<name>A0ABM1ES44_PRICU</name>
<dbReference type="RefSeq" id="XP_014675015.1">
    <property type="nucleotide sequence ID" value="XM_014819529.1"/>
</dbReference>
<proteinExistence type="inferred from homology"/>
<reference evidence="7" key="1">
    <citation type="submission" date="2025-08" db="UniProtKB">
        <authorList>
            <consortium name="RefSeq"/>
        </authorList>
    </citation>
    <scope>IDENTIFICATION</scope>
</reference>
<feature type="domain" description="Protein phosphatase 1 regulatory subunit 35 C-terminal" evidence="5">
    <location>
        <begin position="167"/>
        <end position="276"/>
    </location>
</feature>
<comment type="similarity">
    <text evidence="4">Belongs to the PPP1R35 family.</text>
</comment>
<evidence type="ECO:0000256" key="1">
    <source>
        <dbReference type="ARBA" id="ARBA00004114"/>
    </source>
</evidence>
<evidence type="ECO:0000259" key="5">
    <source>
        <dbReference type="Pfam" id="PF15503"/>
    </source>
</evidence>
<dbReference type="PANTHER" id="PTHR28625">
    <property type="entry name" value="PROTEIN PHOSPHATASE 1 REGULATORY SUBUNIT 35"/>
    <property type="match status" value="1"/>
</dbReference>
<evidence type="ECO:0000256" key="4">
    <source>
        <dbReference type="ARBA" id="ARBA00029452"/>
    </source>
</evidence>
<protein>
    <submittedName>
        <fullName evidence="7">Uncharacterized protein LOC106815104</fullName>
    </submittedName>
</protein>
<evidence type="ECO:0000256" key="2">
    <source>
        <dbReference type="ARBA" id="ARBA00022490"/>
    </source>
</evidence>
<dbReference type="PANTHER" id="PTHR28625:SF1">
    <property type="entry name" value="PROTEIN PHOSPHATASE 1 REGULATORY SUBUNIT 35"/>
    <property type="match status" value="1"/>
</dbReference>
<keyword evidence="2" id="KW-0963">Cytoplasm</keyword>
<dbReference type="InterPro" id="IPR029135">
    <property type="entry name" value="PPP1R35_C"/>
</dbReference>
<keyword evidence="3" id="KW-0206">Cytoskeleton</keyword>
<dbReference type="Proteomes" id="UP000695022">
    <property type="component" value="Unplaced"/>
</dbReference>
<evidence type="ECO:0000256" key="3">
    <source>
        <dbReference type="ARBA" id="ARBA00023212"/>
    </source>
</evidence>
<comment type="subcellular location">
    <subcellularLocation>
        <location evidence="1">Cytoplasm</location>
        <location evidence="1">Cytoskeleton</location>
        <location evidence="1">Microtubule organizing center</location>
        <location evidence="1">Centrosome</location>
        <location evidence="1">Centriole</location>
    </subcellularLocation>
</comment>
<keyword evidence="6" id="KW-1185">Reference proteome</keyword>